<evidence type="ECO:0000259" key="6">
    <source>
        <dbReference type="Pfam" id="PF02826"/>
    </source>
</evidence>
<dbReference type="CDD" id="cd12162">
    <property type="entry name" value="2-Hacid_dh_4"/>
    <property type="match status" value="1"/>
</dbReference>
<dbReference type="PROSITE" id="PS00671">
    <property type="entry name" value="D_2_HYDROXYACID_DH_3"/>
    <property type="match status" value="1"/>
</dbReference>
<dbReference type="Pfam" id="PF02826">
    <property type="entry name" value="2-Hacid_dh_C"/>
    <property type="match status" value="1"/>
</dbReference>
<dbReference type="InterPro" id="IPR036291">
    <property type="entry name" value="NAD(P)-bd_dom_sf"/>
</dbReference>
<keyword evidence="2 4" id="KW-0560">Oxidoreductase</keyword>
<dbReference type="SUPFAM" id="SSF51735">
    <property type="entry name" value="NAD(P)-binding Rossmann-fold domains"/>
    <property type="match status" value="1"/>
</dbReference>
<accession>A0A1C3Z168</accession>
<dbReference type="Pfam" id="PF00389">
    <property type="entry name" value="2-Hacid_dh"/>
    <property type="match status" value="1"/>
</dbReference>
<gene>
    <name evidence="7" type="ORF">GA0061074_101247</name>
</gene>
<dbReference type="PANTHER" id="PTHR43761:SF1">
    <property type="entry name" value="D-ISOMER SPECIFIC 2-HYDROXYACID DEHYDROGENASE CATALYTIC DOMAIN-CONTAINING PROTEIN-RELATED"/>
    <property type="match status" value="1"/>
</dbReference>
<dbReference type="SUPFAM" id="SSF52283">
    <property type="entry name" value="Formate/glycerate dehydrogenase catalytic domain-like"/>
    <property type="match status" value="1"/>
</dbReference>
<dbReference type="Proteomes" id="UP000199268">
    <property type="component" value="Unassembled WGS sequence"/>
</dbReference>
<keyword evidence="3" id="KW-0520">NAD</keyword>
<organism evidence="7 8">
    <name type="scientific">Weissella bombi</name>
    <dbReference type="NCBI Taxonomy" id="1505725"/>
    <lineage>
        <taxon>Bacteria</taxon>
        <taxon>Bacillati</taxon>
        <taxon>Bacillota</taxon>
        <taxon>Bacilli</taxon>
        <taxon>Lactobacillales</taxon>
        <taxon>Lactobacillaceae</taxon>
        <taxon>Weissella</taxon>
    </lineage>
</organism>
<feature type="domain" description="D-isomer specific 2-hydroxyacid dehydrogenase catalytic" evidence="5">
    <location>
        <begin position="17"/>
        <end position="320"/>
    </location>
</feature>
<evidence type="ECO:0000313" key="8">
    <source>
        <dbReference type="Proteomes" id="UP000199268"/>
    </source>
</evidence>
<evidence type="ECO:0000259" key="5">
    <source>
        <dbReference type="Pfam" id="PF00389"/>
    </source>
</evidence>
<evidence type="ECO:0000256" key="4">
    <source>
        <dbReference type="RuleBase" id="RU003719"/>
    </source>
</evidence>
<dbReference type="GO" id="GO:0016616">
    <property type="term" value="F:oxidoreductase activity, acting on the CH-OH group of donors, NAD or NADP as acceptor"/>
    <property type="evidence" value="ECO:0007669"/>
    <property type="project" value="InterPro"/>
</dbReference>
<dbReference type="STRING" id="1505725.GA0061074_101247"/>
<dbReference type="InterPro" id="IPR006139">
    <property type="entry name" value="D-isomer_2_OHA_DH_cat_dom"/>
</dbReference>
<name>A0A1C3Z168_9LACO</name>
<evidence type="ECO:0000256" key="2">
    <source>
        <dbReference type="ARBA" id="ARBA00023002"/>
    </source>
</evidence>
<dbReference type="OrthoDB" id="9805416at2"/>
<dbReference type="AlphaFoldDB" id="A0A1C3Z168"/>
<dbReference type="EMBL" id="FMAO01000001">
    <property type="protein sequence ID" value="SCB76033.1"/>
    <property type="molecule type" value="Genomic_DNA"/>
</dbReference>
<dbReference type="Gene3D" id="3.40.50.720">
    <property type="entry name" value="NAD(P)-binding Rossmann-like Domain"/>
    <property type="match status" value="2"/>
</dbReference>
<sequence length="321" mass="35510">MKIVVLDGLALNPGDIDWHVLDHLGEVVVYDKTPYDDQEEIINRLAGAEVTLVNKVPMTKEIMDALPDLKVIAESATGYDNVDVDAAKEKGIEVMNVPTYGTDAVAQFTFALILAVTSRVKQHDDLVHEGAWQKAGRFSFWDSPLIELKDKTLGLVGFGKIAQAVAKMALAFNMKVIFYNHRPKEVFDDAIKQVDLETIYAESDFISLHIPYTAEMSEFINTDVLHKMKDTAVLINTARGKLINEADLTSALNDGEIAYAALDVASQEPINNDNPLLTAKNCYLTPHIAWAPQETRERLLNIVVNNIESYLSGKPVNVVNG</sequence>
<dbReference type="InterPro" id="IPR006140">
    <property type="entry name" value="D-isomer_DH_NAD-bd"/>
</dbReference>
<evidence type="ECO:0000313" key="7">
    <source>
        <dbReference type="EMBL" id="SCB76033.1"/>
    </source>
</evidence>
<feature type="domain" description="D-isomer specific 2-hydroxyacid dehydrogenase NAD-binding" evidence="6">
    <location>
        <begin position="110"/>
        <end position="289"/>
    </location>
</feature>
<evidence type="ECO:0000256" key="1">
    <source>
        <dbReference type="ARBA" id="ARBA00005854"/>
    </source>
</evidence>
<dbReference type="InterPro" id="IPR050418">
    <property type="entry name" value="D-iso_2-hydroxyacid_DH_PdxB"/>
</dbReference>
<reference evidence="8" key="1">
    <citation type="submission" date="2016-08" db="EMBL/GenBank/DDBJ databases">
        <authorList>
            <person name="Varghese N."/>
            <person name="Submissions Spin"/>
        </authorList>
    </citation>
    <scope>NUCLEOTIDE SEQUENCE [LARGE SCALE GENOMIC DNA]</scope>
    <source>
        <strain evidence="8">R-53094</strain>
    </source>
</reference>
<dbReference type="GO" id="GO:0051287">
    <property type="term" value="F:NAD binding"/>
    <property type="evidence" value="ECO:0007669"/>
    <property type="project" value="InterPro"/>
</dbReference>
<protein>
    <submittedName>
        <fullName evidence="7">Glycerate dehydrogenase</fullName>
    </submittedName>
</protein>
<dbReference type="PANTHER" id="PTHR43761">
    <property type="entry name" value="D-ISOMER SPECIFIC 2-HYDROXYACID DEHYDROGENASE FAMILY PROTEIN (AFU_ORTHOLOGUE AFUA_1G13630)"/>
    <property type="match status" value="1"/>
</dbReference>
<dbReference type="InterPro" id="IPR029753">
    <property type="entry name" value="D-isomer_DH_CS"/>
</dbReference>
<keyword evidence="8" id="KW-1185">Reference proteome</keyword>
<comment type="similarity">
    <text evidence="1 4">Belongs to the D-isomer specific 2-hydroxyacid dehydrogenase family.</text>
</comment>
<proteinExistence type="inferred from homology"/>
<dbReference type="FunFam" id="3.40.50.720:FF:000203">
    <property type="entry name" value="D-3-phosphoglycerate dehydrogenase (SerA)"/>
    <property type="match status" value="1"/>
</dbReference>
<evidence type="ECO:0000256" key="3">
    <source>
        <dbReference type="ARBA" id="ARBA00023027"/>
    </source>
</evidence>
<dbReference type="RefSeq" id="WP_092461285.1">
    <property type="nucleotide sequence ID" value="NZ_BJEE01000002.1"/>
</dbReference>